<dbReference type="PANTHER" id="PTHR23274:SF51">
    <property type="entry name" value="OS03G0423850 PROTEIN"/>
    <property type="match status" value="1"/>
</dbReference>
<dbReference type="GO" id="GO:0006260">
    <property type="term" value="P:DNA replication"/>
    <property type="evidence" value="ECO:0007669"/>
    <property type="project" value="TreeGrafter"/>
</dbReference>
<dbReference type="GO" id="GO:0005657">
    <property type="term" value="C:replication fork"/>
    <property type="evidence" value="ECO:0007669"/>
    <property type="project" value="TreeGrafter"/>
</dbReference>
<accession>A0AAV2YY07</accession>
<evidence type="ECO:0000313" key="2">
    <source>
        <dbReference type="Proteomes" id="UP001146120"/>
    </source>
</evidence>
<dbReference type="Proteomes" id="UP001146120">
    <property type="component" value="Unassembled WGS sequence"/>
</dbReference>
<feature type="non-terminal residue" evidence="1">
    <location>
        <position position="1"/>
    </location>
</feature>
<comment type="caution">
    <text evidence="1">The sequence shown here is derived from an EMBL/GenBank/DDBJ whole genome shotgun (WGS) entry which is preliminary data.</text>
</comment>
<dbReference type="SUPFAM" id="SSF52540">
    <property type="entry name" value="P-loop containing nucleoside triphosphate hydrolases"/>
    <property type="match status" value="1"/>
</dbReference>
<evidence type="ECO:0000313" key="1">
    <source>
        <dbReference type="EMBL" id="DAZ98181.1"/>
    </source>
</evidence>
<protein>
    <recommendedName>
        <fullName evidence="3">Helicase</fullName>
    </recommendedName>
</protein>
<dbReference type="InterPro" id="IPR027417">
    <property type="entry name" value="P-loop_NTPase"/>
</dbReference>
<gene>
    <name evidence="1" type="ORF">N0F65_005313</name>
</gene>
<dbReference type="Gene3D" id="3.40.50.300">
    <property type="entry name" value="P-loop containing nucleotide triphosphate hydrolases"/>
    <property type="match status" value="1"/>
</dbReference>
<dbReference type="CDD" id="cd18809">
    <property type="entry name" value="SF1_C_RecD"/>
    <property type="match status" value="1"/>
</dbReference>
<keyword evidence="2" id="KW-1185">Reference proteome</keyword>
<dbReference type="PANTHER" id="PTHR23274">
    <property type="entry name" value="DNA HELICASE-RELATED"/>
    <property type="match status" value="1"/>
</dbReference>
<sequence length="108" mass="11963">LPIQFQRIQFPLQPAFAITINKAQGQSLKHVGIFLPEPVLAHGQLYVALSRVGSEDGLRILAPFDARTSTFYTRNIVYPEALLSANINTQRSSPHRSPLPVAPGWQLC</sequence>
<dbReference type="EMBL" id="DAKRPA010000113">
    <property type="protein sequence ID" value="DAZ98181.1"/>
    <property type="molecule type" value="Genomic_DNA"/>
</dbReference>
<dbReference type="AlphaFoldDB" id="A0AAV2YY07"/>
<reference evidence="1" key="2">
    <citation type="journal article" date="2023" name="Microbiol Resour">
        <title>Decontamination and Annotation of the Draft Genome Sequence of the Oomycete Lagenidium giganteum ARSEF 373.</title>
        <authorList>
            <person name="Morgan W.R."/>
            <person name="Tartar A."/>
        </authorList>
    </citation>
    <scope>NUCLEOTIDE SEQUENCE</scope>
    <source>
        <strain evidence="1">ARSEF 373</strain>
    </source>
</reference>
<reference evidence="1" key="1">
    <citation type="submission" date="2022-11" db="EMBL/GenBank/DDBJ databases">
        <authorList>
            <person name="Morgan W.R."/>
            <person name="Tartar A."/>
        </authorList>
    </citation>
    <scope>NUCLEOTIDE SEQUENCE</scope>
    <source>
        <strain evidence="1">ARSEF 373</strain>
    </source>
</reference>
<name>A0AAV2YY07_9STRA</name>
<organism evidence="1 2">
    <name type="scientific">Lagenidium giganteum</name>
    <dbReference type="NCBI Taxonomy" id="4803"/>
    <lineage>
        <taxon>Eukaryota</taxon>
        <taxon>Sar</taxon>
        <taxon>Stramenopiles</taxon>
        <taxon>Oomycota</taxon>
        <taxon>Peronosporomycetes</taxon>
        <taxon>Pythiales</taxon>
        <taxon>Pythiaceae</taxon>
    </lineage>
</organism>
<proteinExistence type="predicted"/>
<evidence type="ECO:0008006" key="3">
    <source>
        <dbReference type="Google" id="ProtNLM"/>
    </source>
</evidence>